<comment type="similarity">
    <text evidence="2 9">Belongs to the G protein gamma family.</text>
</comment>
<evidence type="ECO:0000256" key="9">
    <source>
        <dbReference type="RuleBase" id="RU004973"/>
    </source>
</evidence>
<dbReference type="GO" id="GO:0007186">
    <property type="term" value="P:G protein-coupled receptor signaling pathway"/>
    <property type="evidence" value="ECO:0007669"/>
    <property type="project" value="InterPro"/>
</dbReference>
<dbReference type="EMBL" id="JAFIRN010000018">
    <property type="protein sequence ID" value="KAG5831270.1"/>
    <property type="molecule type" value="Genomic_DNA"/>
</dbReference>
<dbReference type="InterPro" id="IPR036284">
    <property type="entry name" value="GGL_sf"/>
</dbReference>
<evidence type="ECO:0000256" key="5">
    <source>
        <dbReference type="ARBA" id="ARBA00023136"/>
    </source>
</evidence>
<dbReference type="InterPro" id="IPR015898">
    <property type="entry name" value="G-protein_gamma-like_dom"/>
</dbReference>
<dbReference type="AlphaFoldDB" id="A0A9D3RIK9"/>
<dbReference type="SMART" id="SM01224">
    <property type="entry name" value="G_gamma"/>
    <property type="match status" value="1"/>
</dbReference>
<dbReference type="PROSITE" id="PS50058">
    <property type="entry name" value="G_PROTEIN_GAMMA"/>
    <property type="match status" value="1"/>
</dbReference>
<comment type="subcellular location">
    <subcellularLocation>
        <location evidence="1 9">Cell membrane</location>
        <topology evidence="1 9">Lipid-anchor</topology>
        <orientation evidence="1 9">Cytoplasmic side</orientation>
    </subcellularLocation>
</comment>
<dbReference type="SMART" id="SM00224">
    <property type="entry name" value="GGL"/>
    <property type="match status" value="1"/>
</dbReference>
<dbReference type="Gene3D" id="4.10.260.10">
    <property type="entry name" value="Transducin (heterotrimeric G protein), gamma chain"/>
    <property type="match status" value="1"/>
</dbReference>
<dbReference type="InterPro" id="IPR001770">
    <property type="entry name" value="G-protein_gamma"/>
</dbReference>
<feature type="domain" description="G protein gamma" evidence="10">
    <location>
        <begin position="18"/>
        <end position="84"/>
    </location>
</feature>
<keyword evidence="5 9" id="KW-0472">Membrane</keyword>
<keyword evidence="12" id="KW-1185">Reference proteome</keyword>
<protein>
    <recommendedName>
        <fullName evidence="9">Guanine nucleotide-binding protein subunit gamma</fullName>
    </recommendedName>
</protein>
<dbReference type="GO" id="GO:0005834">
    <property type="term" value="C:heterotrimeric G-protein complex"/>
    <property type="evidence" value="ECO:0007669"/>
    <property type="project" value="InterPro"/>
</dbReference>
<dbReference type="PRINTS" id="PR00321">
    <property type="entry name" value="GPROTEING"/>
</dbReference>
<evidence type="ECO:0000256" key="6">
    <source>
        <dbReference type="ARBA" id="ARBA00023224"/>
    </source>
</evidence>
<evidence type="ECO:0000313" key="11">
    <source>
        <dbReference type="EMBL" id="KAG5831270.1"/>
    </source>
</evidence>
<keyword evidence="3 9" id="KW-1003">Cell membrane</keyword>
<reference evidence="11" key="1">
    <citation type="submission" date="2021-01" db="EMBL/GenBank/DDBJ databases">
        <title>A chromosome-scale assembly of European eel, Anguilla anguilla.</title>
        <authorList>
            <person name="Henkel C."/>
            <person name="Jong-Raadsen S.A."/>
            <person name="Dufour S."/>
            <person name="Weltzien F.-A."/>
            <person name="Palstra A.P."/>
            <person name="Pelster B."/>
            <person name="Spaink H.P."/>
            <person name="Van Den Thillart G.E."/>
            <person name="Jansen H."/>
            <person name="Zahm M."/>
            <person name="Klopp C."/>
            <person name="Cedric C."/>
            <person name="Louis A."/>
            <person name="Berthelot C."/>
            <person name="Parey E."/>
            <person name="Roest Crollius H."/>
            <person name="Montfort J."/>
            <person name="Robinson-Rechavi M."/>
            <person name="Bucao C."/>
            <person name="Bouchez O."/>
            <person name="Gislard M."/>
            <person name="Lluch J."/>
            <person name="Milhes M."/>
            <person name="Lampietro C."/>
            <person name="Lopez Roques C."/>
            <person name="Donnadieu C."/>
            <person name="Braasch I."/>
            <person name="Desvignes T."/>
            <person name="Postlethwait J."/>
            <person name="Bobe J."/>
            <person name="Guiguen Y."/>
            <person name="Dirks R."/>
        </authorList>
    </citation>
    <scope>NUCLEOTIDE SEQUENCE</scope>
    <source>
        <strain evidence="11">Tag_6206</strain>
        <tissue evidence="11">Liver</tissue>
    </source>
</reference>
<evidence type="ECO:0000256" key="4">
    <source>
        <dbReference type="ARBA" id="ARBA00022481"/>
    </source>
</evidence>
<proteinExistence type="inferred from homology"/>
<keyword evidence="4" id="KW-0488">Methylation</keyword>
<dbReference type="Proteomes" id="UP001044222">
    <property type="component" value="Chromosome 18"/>
</dbReference>
<comment type="subunit">
    <text evidence="9">G proteins are composed of 3 units; alpha, beta and gamma.</text>
</comment>
<keyword evidence="6 9" id="KW-0807">Transducer</keyword>
<evidence type="ECO:0000256" key="7">
    <source>
        <dbReference type="ARBA" id="ARBA00023288"/>
    </source>
</evidence>
<name>A0A9D3RIK9_ANGAN</name>
<dbReference type="FunFam" id="4.10.260.10:FF:000001">
    <property type="entry name" value="Guanine nucleotide-binding protein subunit gamma"/>
    <property type="match status" value="1"/>
</dbReference>
<evidence type="ECO:0000256" key="3">
    <source>
        <dbReference type="ARBA" id="ARBA00022475"/>
    </source>
</evidence>
<comment type="caution">
    <text evidence="11">The sequence shown here is derived from an EMBL/GenBank/DDBJ whole genome shotgun (WGS) entry which is preliminary data.</text>
</comment>
<dbReference type="CDD" id="cd00068">
    <property type="entry name" value="GGL"/>
    <property type="match status" value="1"/>
</dbReference>
<keyword evidence="8" id="KW-0636">Prenylation</keyword>
<evidence type="ECO:0000256" key="1">
    <source>
        <dbReference type="ARBA" id="ARBA00004342"/>
    </source>
</evidence>
<evidence type="ECO:0000313" key="12">
    <source>
        <dbReference type="Proteomes" id="UP001044222"/>
    </source>
</evidence>
<dbReference type="Pfam" id="PF00631">
    <property type="entry name" value="G-gamma"/>
    <property type="match status" value="1"/>
</dbReference>
<evidence type="ECO:0000256" key="8">
    <source>
        <dbReference type="ARBA" id="ARBA00023289"/>
    </source>
</evidence>
<dbReference type="GO" id="GO:0031681">
    <property type="term" value="F:G-protein beta-subunit binding"/>
    <property type="evidence" value="ECO:0007669"/>
    <property type="project" value="InterPro"/>
</dbReference>
<sequence>MDSYGLKDATMNDSVSNCTASIAQARKTVEQLKMETFVERIKVSKAAADLIAYCQAHIEDDPLILPLPISENPFCQKRLFCTIL</sequence>
<organism evidence="11 12">
    <name type="scientific">Anguilla anguilla</name>
    <name type="common">European freshwater eel</name>
    <name type="synonym">Muraena anguilla</name>
    <dbReference type="NCBI Taxonomy" id="7936"/>
    <lineage>
        <taxon>Eukaryota</taxon>
        <taxon>Metazoa</taxon>
        <taxon>Chordata</taxon>
        <taxon>Craniata</taxon>
        <taxon>Vertebrata</taxon>
        <taxon>Euteleostomi</taxon>
        <taxon>Actinopterygii</taxon>
        <taxon>Neopterygii</taxon>
        <taxon>Teleostei</taxon>
        <taxon>Anguilliformes</taxon>
        <taxon>Anguillidae</taxon>
        <taxon>Anguilla</taxon>
    </lineage>
</organism>
<dbReference type="SUPFAM" id="SSF48670">
    <property type="entry name" value="Transducin (heterotrimeric G protein), gamma chain"/>
    <property type="match status" value="1"/>
</dbReference>
<keyword evidence="7 9" id="KW-0449">Lipoprotein</keyword>
<comment type="function">
    <text evidence="9">Guanine nucleotide-binding proteins (G proteins) are involved as a modulator or transducer in various transmembrane signaling systems. The beta and gamma chains are required for the GTPase activity, for replacement of GDP by GTP, and for G protein-effector interaction.</text>
</comment>
<dbReference type="PANTHER" id="PTHR13809">
    <property type="entry name" value="GUANINE NUCLEOTIDE-BINDING PROTEIN GAMMA SUBUNIT"/>
    <property type="match status" value="1"/>
</dbReference>
<evidence type="ECO:0000259" key="10">
    <source>
        <dbReference type="PROSITE" id="PS50058"/>
    </source>
</evidence>
<gene>
    <name evidence="11" type="ORF">ANANG_G00302010</name>
</gene>
<accession>A0A9D3RIK9</accession>
<evidence type="ECO:0000256" key="2">
    <source>
        <dbReference type="ARBA" id="ARBA00007431"/>
    </source>
</evidence>